<dbReference type="OrthoDB" id="2973153at2"/>
<dbReference type="Pfam" id="PF09388">
    <property type="entry name" value="SpoOE-like"/>
    <property type="match status" value="1"/>
</dbReference>
<reference evidence="1" key="1">
    <citation type="submission" date="2020-06" db="EMBL/GenBank/DDBJ databases">
        <title>Insight into the genomes of haloalkaliphilic bacilli from Kenyan soda lakes.</title>
        <authorList>
            <person name="Mwirichia R."/>
            <person name="Villamizar G.C."/>
            <person name="Poehlein A."/>
            <person name="Mugweru J."/>
            <person name="Kipnyargis A."/>
            <person name="Kiplimo D."/>
            <person name="Orwa P."/>
            <person name="Daniel R."/>
        </authorList>
    </citation>
    <scope>NUCLEOTIDE SEQUENCE</scope>
    <source>
        <strain evidence="1">B1096_S55</strain>
    </source>
</reference>
<comment type="caution">
    <text evidence="1">The sequence shown here is derived from an EMBL/GenBank/DDBJ whole genome shotgun (WGS) entry which is preliminary data.</text>
</comment>
<dbReference type="RefSeq" id="WP_078579046.1">
    <property type="nucleotide sequence ID" value="NZ_JABXYM010000001.1"/>
</dbReference>
<accession>A0A9Q4AXL7</accession>
<dbReference type="Gene3D" id="4.10.280.10">
    <property type="entry name" value="Helix-loop-helix DNA-binding domain"/>
    <property type="match status" value="1"/>
</dbReference>
<evidence type="ECO:0000313" key="2">
    <source>
        <dbReference type="Proteomes" id="UP001057753"/>
    </source>
</evidence>
<dbReference type="GO" id="GO:0046983">
    <property type="term" value="F:protein dimerization activity"/>
    <property type="evidence" value="ECO:0007669"/>
    <property type="project" value="InterPro"/>
</dbReference>
<gene>
    <name evidence="1" type="ORF">HXA33_00335</name>
</gene>
<proteinExistence type="predicted"/>
<dbReference type="InterPro" id="IPR037208">
    <property type="entry name" value="Spo0E-like_sf"/>
</dbReference>
<dbReference type="EMBL" id="JABXYM010000001">
    <property type="protein sequence ID" value="MCR6094993.1"/>
    <property type="molecule type" value="Genomic_DNA"/>
</dbReference>
<protein>
    <submittedName>
        <fullName evidence="1">Aspartyl-phosphate phosphatase Spo0E family protein</fullName>
    </submittedName>
</protein>
<dbReference type="InterPro" id="IPR018540">
    <property type="entry name" value="Spo0E-like"/>
</dbReference>
<dbReference type="SUPFAM" id="SSF140500">
    <property type="entry name" value="BAS1536-like"/>
    <property type="match status" value="1"/>
</dbReference>
<sequence length="55" mass="6255">MSDAIFKKRKELLELAVKNGLNSTPTIKCSQELDDMIIAYQRTQLAKKQEPSPAY</sequence>
<name>A0A9Q4AXL7_SALAG</name>
<dbReference type="InterPro" id="IPR036638">
    <property type="entry name" value="HLH_DNA-bd_sf"/>
</dbReference>
<dbReference type="Proteomes" id="UP001057753">
    <property type="component" value="Unassembled WGS sequence"/>
</dbReference>
<keyword evidence="2" id="KW-1185">Reference proteome</keyword>
<dbReference type="GO" id="GO:0043937">
    <property type="term" value="P:regulation of sporulation"/>
    <property type="evidence" value="ECO:0007669"/>
    <property type="project" value="InterPro"/>
</dbReference>
<dbReference type="AlphaFoldDB" id="A0A9Q4AXL7"/>
<evidence type="ECO:0000313" key="1">
    <source>
        <dbReference type="EMBL" id="MCR6094993.1"/>
    </source>
</evidence>
<organism evidence="1 2">
    <name type="scientific">Salipaludibacillus agaradhaerens</name>
    <name type="common">Bacillus agaradhaerens</name>
    <dbReference type="NCBI Taxonomy" id="76935"/>
    <lineage>
        <taxon>Bacteria</taxon>
        <taxon>Bacillati</taxon>
        <taxon>Bacillota</taxon>
        <taxon>Bacilli</taxon>
        <taxon>Bacillales</taxon>
        <taxon>Bacillaceae</taxon>
    </lineage>
</organism>